<evidence type="ECO:0000259" key="1">
    <source>
        <dbReference type="PROSITE" id="PS50878"/>
    </source>
</evidence>
<gene>
    <name evidence="2" type="primary">TY3B-I_242</name>
    <name evidence="2" type="ORF">NPIL_85031</name>
</gene>
<keyword evidence="3" id="KW-1185">Reference proteome</keyword>
<dbReference type="Proteomes" id="UP000887013">
    <property type="component" value="Unassembled WGS sequence"/>
</dbReference>
<evidence type="ECO:0000313" key="3">
    <source>
        <dbReference type="Proteomes" id="UP000887013"/>
    </source>
</evidence>
<dbReference type="PROSITE" id="PS50878">
    <property type="entry name" value="RT_POL"/>
    <property type="match status" value="1"/>
</dbReference>
<reference evidence="2" key="1">
    <citation type="submission" date="2020-08" db="EMBL/GenBank/DDBJ databases">
        <title>Multicomponent nature underlies the extraordinary mechanical properties of spider dragline silk.</title>
        <authorList>
            <person name="Kono N."/>
            <person name="Nakamura H."/>
            <person name="Mori M."/>
            <person name="Yoshida Y."/>
            <person name="Ohtoshi R."/>
            <person name="Malay A.D."/>
            <person name="Moran D.A.P."/>
            <person name="Tomita M."/>
            <person name="Numata K."/>
            <person name="Arakawa K."/>
        </authorList>
    </citation>
    <scope>NUCLEOTIDE SEQUENCE</scope>
</reference>
<sequence length="111" mass="12616">MTFDLQKAAENILKYIDSIITDIACCYAYVNDLLISSSDAESHKNDLELVFRRLIDHGIVVNPQKCMFGQLEFQSFGFLVSSLGISALPEKVPLLLSNFRYRHGCKNCFDF</sequence>
<name>A0A8X6Q5E9_NEPPI</name>
<dbReference type="GO" id="GO:0071897">
    <property type="term" value="P:DNA biosynthetic process"/>
    <property type="evidence" value="ECO:0007669"/>
    <property type="project" value="UniProtKB-ARBA"/>
</dbReference>
<dbReference type="SUPFAM" id="SSF56672">
    <property type="entry name" value="DNA/RNA polymerases"/>
    <property type="match status" value="1"/>
</dbReference>
<dbReference type="Gene3D" id="3.30.70.270">
    <property type="match status" value="1"/>
</dbReference>
<comment type="caution">
    <text evidence="2">The sequence shown here is derived from an EMBL/GenBank/DDBJ whole genome shotgun (WGS) entry which is preliminary data.</text>
</comment>
<dbReference type="InterPro" id="IPR000477">
    <property type="entry name" value="RT_dom"/>
</dbReference>
<dbReference type="Pfam" id="PF00078">
    <property type="entry name" value="RVT_1"/>
    <property type="match status" value="1"/>
</dbReference>
<protein>
    <submittedName>
        <fullName evidence="2">Transposon Ty3-I Gag-Pol polyprotein</fullName>
    </submittedName>
</protein>
<dbReference type="AlphaFoldDB" id="A0A8X6Q5E9"/>
<dbReference type="InterPro" id="IPR043502">
    <property type="entry name" value="DNA/RNA_pol_sf"/>
</dbReference>
<dbReference type="EMBL" id="BMAW01027073">
    <property type="protein sequence ID" value="GFU00220.1"/>
    <property type="molecule type" value="Genomic_DNA"/>
</dbReference>
<accession>A0A8X6Q5E9</accession>
<feature type="domain" description="Reverse transcriptase" evidence="1">
    <location>
        <begin position="1"/>
        <end position="80"/>
    </location>
</feature>
<dbReference type="OrthoDB" id="6538174at2759"/>
<proteinExistence type="predicted"/>
<dbReference type="InterPro" id="IPR043128">
    <property type="entry name" value="Rev_trsase/Diguanyl_cyclase"/>
</dbReference>
<organism evidence="2 3">
    <name type="scientific">Nephila pilipes</name>
    <name type="common">Giant wood spider</name>
    <name type="synonym">Nephila maculata</name>
    <dbReference type="NCBI Taxonomy" id="299642"/>
    <lineage>
        <taxon>Eukaryota</taxon>
        <taxon>Metazoa</taxon>
        <taxon>Ecdysozoa</taxon>
        <taxon>Arthropoda</taxon>
        <taxon>Chelicerata</taxon>
        <taxon>Arachnida</taxon>
        <taxon>Araneae</taxon>
        <taxon>Araneomorphae</taxon>
        <taxon>Entelegynae</taxon>
        <taxon>Araneoidea</taxon>
        <taxon>Nephilidae</taxon>
        <taxon>Nephila</taxon>
    </lineage>
</organism>
<evidence type="ECO:0000313" key="2">
    <source>
        <dbReference type="EMBL" id="GFU00220.1"/>
    </source>
</evidence>